<accession>A0A067LF65</accession>
<evidence type="ECO:0000313" key="2">
    <source>
        <dbReference type="Proteomes" id="UP000027138"/>
    </source>
</evidence>
<dbReference type="STRING" id="180498.A0A067LF65"/>
<protein>
    <submittedName>
        <fullName evidence="1">Uncharacterized protein</fullName>
    </submittedName>
</protein>
<name>A0A067LF65_JATCU</name>
<evidence type="ECO:0000313" key="1">
    <source>
        <dbReference type="EMBL" id="KDP42704.1"/>
    </source>
</evidence>
<organism evidence="1 2">
    <name type="scientific">Jatropha curcas</name>
    <name type="common">Barbados nut</name>
    <dbReference type="NCBI Taxonomy" id="180498"/>
    <lineage>
        <taxon>Eukaryota</taxon>
        <taxon>Viridiplantae</taxon>
        <taxon>Streptophyta</taxon>
        <taxon>Embryophyta</taxon>
        <taxon>Tracheophyta</taxon>
        <taxon>Spermatophyta</taxon>
        <taxon>Magnoliopsida</taxon>
        <taxon>eudicotyledons</taxon>
        <taxon>Gunneridae</taxon>
        <taxon>Pentapetalae</taxon>
        <taxon>rosids</taxon>
        <taxon>fabids</taxon>
        <taxon>Malpighiales</taxon>
        <taxon>Euphorbiaceae</taxon>
        <taxon>Crotonoideae</taxon>
        <taxon>Jatropheae</taxon>
        <taxon>Jatropha</taxon>
    </lineage>
</organism>
<keyword evidence="2" id="KW-1185">Reference proteome</keyword>
<dbReference type="AlphaFoldDB" id="A0A067LF65"/>
<dbReference type="Proteomes" id="UP000027138">
    <property type="component" value="Unassembled WGS sequence"/>
</dbReference>
<sequence>MQNAPLKEQQQIAIVALSHVVAEQPYPTTLKLLASVLFWTQDHISRQENGGLVVTSKDSAFRDSQAIEAVLVNTNQVSGLSSCP</sequence>
<dbReference type="EMBL" id="KK914288">
    <property type="protein sequence ID" value="KDP42704.1"/>
    <property type="molecule type" value="Genomic_DNA"/>
</dbReference>
<gene>
    <name evidence="1" type="ORF">JCGZ_23644</name>
</gene>
<proteinExistence type="predicted"/>
<reference evidence="1 2" key="1">
    <citation type="journal article" date="2014" name="PLoS ONE">
        <title>Global Analysis of Gene Expression Profiles in Physic Nut (Jatropha curcas L.) Seedlings Exposed to Salt Stress.</title>
        <authorList>
            <person name="Zhang L."/>
            <person name="Zhang C."/>
            <person name="Wu P."/>
            <person name="Chen Y."/>
            <person name="Li M."/>
            <person name="Jiang H."/>
            <person name="Wu G."/>
        </authorList>
    </citation>
    <scope>NUCLEOTIDE SEQUENCE [LARGE SCALE GENOMIC DNA]</scope>
    <source>
        <strain evidence="2">cv. GZQX0401</strain>
        <tissue evidence="1">Young leaves</tissue>
    </source>
</reference>
<dbReference type="OrthoDB" id="1735408at2759"/>